<protein>
    <submittedName>
        <fullName evidence="1">Uncharacterized protein</fullName>
    </submittedName>
</protein>
<comment type="caution">
    <text evidence="1">The sequence shown here is derived from an EMBL/GenBank/DDBJ whole genome shotgun (WGS) entry which is preliminary data.</text>
</comment>
<proteinExistence type="predicted"/>
<gene>
    <name evidence="1" type="ORF">DPEC_G00331770</name>
</gene>
<dbReference type="Proteomes" id="UP001157502">
    <property type="component" value="Chromosome 33"/>
</dbReference>
<organism evidence="1 2">
    <name type="scientific">Dallia pectoralis</name>
    <name type="common">Alaska blackfish</name>
    <dbReference type="NCBI Taxonomy" id="75939"/>
    <lineage>
        <taxon>Eukaryota</taxon>
        <taxon>Metazoa</taxon>
        <taxon>Chordata</taxon>
        <taxon>Craniata</taxon>
        <taxon>Vertebrata</taxon>
        <taxon>Euteleostomi</taxon>
        <taxon>Actinopterygii</taxon>
        <taxon>Neopterygii</taxon>
        <taxon>Teleostei</taxon>
        <taxon>Protacanthopterygii</taxon>
        <taxon>Esociformes</taxon>
        <taxon>Umbridae</taxon>
        <taxon>Dallia</taxon>
    </lineage>
</organism>
<accession>A0ACC2F5Z1</accession>
<name>A0ACC2F5Z1_DALPE</name>
<evidence type="ECO:0000313" key="1">
    <source>
        <dbReference type="EMBL" id="KAJ7986764.1"/>
    </source>
</evidence>
<sequence>MRDSYDGVTIKVGGEGPTIDMRIGVKQGDPLSPLLLNLALDPVIAMLERICSGCPLGGGKRGCTLAFADDLVLLSESWEGMRRNIAILKTFCKVTGLIVQPTKCHGFLAQTRGNVRMVNRCEPWSLGEGRIHMVGPGETVKYLGVEISPWHGVVQPEMEMKLGGLGESPQPIRLKAITEDPDAEGLCNAQADL</sequence>
<dbReference type="EMBL" id="CM055760">
    <property type="protein sequence ID" value="KAJ7986764.1"/>
    <property type="molecule type" value="Genomic_DNA"/>
</dbReference>
<evidence type="ECO:0000313" key="2">
    <source>
        <dbReference type="Proteomes" id="UP001157502"/>
    </source>
</evidence>
<keyword evidence="2" id="KW-1185">Reference proteome</keyword>
<reference evidence="1" key="1">
    <citation type="submission" date="2021-05" db="EMBL/GenBank/DDBJ databases">
        <authorList>
            <person name="Pan Q."/>
            <person name="Jouanno E."/>
            <person name="Zahm M."/>
            <person name="Klopp C."/>
            <person name="Cabau C."/>
            <person name="Louis A."/>
            <person name="Berthelot C."/>
            <person name="Parey E."/>
            <person name="Roest Crollius H."/>
            <person name="Montfort J."/>
            <person name="Robinson-Rechavi M."/>
            <person name="Bouchez O."/>
            <person name="Lampietro C."/>
            <person name="Lopez Roques C."/>
            <person name="Donnadieu C."/>
            <person name="Postlethwait J."/>
            <person name="Bobe J."/>
            <person name="Dillon D."/>
            <person name="Chandos A."/>
            <person name="von Hippel F."/>
            <person name="Guiguen Y."/>
        </authorList>
    </citation>
    <scope>NUCLEOTIDE SEQUENCE</scope>
    <source>
        <strain evidence="1">YG-Jan2019</strain>
    </source>
</reference>